<dbReference type="GO" id="GO:0003729">
    <property type="term" value="F:mRNA binding"/>
    <property type="evidence" value="ECO:0007669"/>
    <property type="project" value="TreeGrafter"/>
</dbReference>
<feature type="compositionally biased region" description="Basic residues" evidence="5">
    <location>
        <begin position="1"/>
        <end position="14"/>
    </location>
</feature>
<keyword evidence="4" id="KW-0507">mRNA processing</keyword>
<keyword evidence="7" id="KW-1185">Reference proteome</keyword>
<dbReference type="SUPFAM" id="SSF50729">
    <property type="entry name" value="PH domain-like"/>
    <property type="match status" value="1"/>
</dbReference>
<proteinExistence type="inferred from homology"/>
<evidence type="ECO:0000313" key="6">
    <source>
        <dbReference type="EMBL" id="KAK3202523.1"/>
    </source>
</evidence>
<dbReference type="GO" id="GO:0000290">
    <property type="term" value="P:deadenylation-dependent decapping of nuclear-transcribed mRNA"/>
    <property type="evidence" value="ECO:0007669"/>
    <property type="project" value="InterPro"/>
</dbReference>
<protein>
    <recommendedName>
        <fullName evidence="8">PH domain-like protein</fullName>
    </recommendedName>
</protein>
<evidence type="ECO:0000256" key="5">
    <source>
        <dbReference type="SAM" id="MobiDB-lite"/>
    </source>
</evidence>
<evidence type="ECO:0000313" key="7">
    <source>
        <dbReference type="Proteomes" id="UP001280581"/>
    </source>
</evidence>
<organism evidence="6 7">
    <name type="scientific">Pseudopithomyces chartarum</name>
    <dbReference type="NCBI Taxonomy" id="1892770"/>
    <lineage>
        <taxon>Eukaryota</taxon>
        <taxon>Fungi</taxon>
        <taxon>Dikarya</taxon>
        <taxon>Ascomycota</taxon>
        <taxon>Pezizomycotina</taxon>
        <taxon>Dothideomycetes</taxon>
        <taxon>Pleosporomycetidae</taxon>
        <taxon>Pleosporales</taxon>
        <taxon>Massarineae</taxon>
        <taxon>Didymosphaeriaceae</taxon>
        <taxon>Pseudopithomyces</taxon>
    </lineage>
</organism>
<dbReference type="GO" id="GO:0006397">
    <property type="term" value="P:mRNA processing"/>
    <property type="evidence" value="ECO:0007669"/>
    <property type="project" value="UniProtKB-KW"/>
</dbReference>
<dbReference type="GO" id="GO:0031087">
    <property type="term" value="P:deadenylation-independent decapping of nuclear-transcribed mRNA"/>
    <property type="evidence" value="ECO:0007669"/>
    <property type="project" value="TreeGrafter"/>
</dbReference>
<keyword evidence="3" id="KW-0963">Cytoplasm</keyword>
<dbReference type="Gene3D" id="2.30.29.30">
    <property type="entry name" value="Pleckstrin-homology domain (PH domain)/Phosphotyrosine-binding domain (PTB)"/>
    <property type="match status" value="1"/>
</dbReference>
<dbReference type="Pfam" id="PF06058">
    <property type="entry name" value="DCP1"/>
    <property type="match status" value="1"/>
</dbReference>
<name>A0AAN6RFX8_9PLEO</name>
<dbReference type="PANTHER" id="PTHR16290">
    <property type="entry name" value="TRANSCRIPTION FACTOR SMIF DECAPPING ENZYME DCP1"/>
    <property type="match status" value="1"/>
</dbReference>
<evidence type="ECO:0000256" key="3">
    <source>
        <dbReference type="ARBA" id="ARBA00022490"/>
    </source>
</evidence>
<dbReference type="AlphaFoldDB" id="A0AAN6RFX8"/>
<sequence length="270" mass="30044">MPQNRGKSRAHHSHPQAPPQPSDYDTDAPQAMSSAPLPPAPRSTEELNLRVIRSHYPRVLSILHVGHHAVLYTFNFKEQKWDKADVEGSLFVCEMQPSVTAVGDERYGVVILNRRSVENFYMDIMGTDVDYLEGDFIIMQGDQESDQAVYGLWVFSEKDTSTSEARAATWAKIEELAKRVDASKAAAPQVTDDGSIAADQVQSSVPMGRQLSLRDLFGQQRTQDAAWSVINHHNAQAPPQPQPPPGLQSGQPDMLSQLFMKAKQDYDSSR</sequence>
<gene>
    <name evidence="6" type="ORF">GRF29_161g1405748</name>
</gene>
<dbReference type="Proteomes" id="UP001280581">
    <property type="component" value="Unassembled WGS sequence"/>
</dbReference>
<feature type="region of interest" description="Disordered" evidence="5">
    <location>
        <begin position="234"/>
        <end position="270"/>
    </location>
</feature>
<feature type="region of interest" description="Disordered" evidence="5">
    <location>
        <begin position="1"/>
        <end position="42"/>
    </location>
</feature>
<evidence type="ECO:0000256" key="4">
    <source>
        <dbReference type="ARBA" id="ARBA00022664"/>
    </source>
</evidence>
<dbReference type="PANTHER" id="PTHR16290:SF0">
    <property type="entry name" value="DECAPPING PROTEIN 1, ISOFORM A"/>
    <property type="match status" value="1"/>
</dbReference>
<comment type="caution">
    <text evidence="6">The sequence shown here is derived from an EMBL/GenBank/DDBJ whole genome shotgun (WGS) entry which is preliminary data.</text>
</comment>
<comment type="similarity">
    <text evidence="2">Belongs to the DCP1 family.</text>
</comment>
<dbReference type="EMBL" id="WVTA01000014">
    <property type="protein sequence ID" value="KAK3202523.1"/>
    <property type="molecule type" value="Genomic_DNA"/>
</dbReference>
<dbReference type="CDD" id="cd13182">
    <property type="entry name" value="EVH1-like_Dcp1"/>
    <property type="match status" value="1"/>
</dbReference>
<evidence type="ECO:0008006" key="8">
    <source>
        <dbReference type="Google" id="ProtNLM"/>
    </source>
</evidence>
<comment type="subcellular location">
    <subcellularLocation>
        <location evidence="1">Cytoplasm</location>
    </subcellularLocation>
</comment>
<dbReference type="InterPro" id="IPR010334">
    <property type="entry name" value="Dcp1"/>
</dbReference>
<evidence type="ECO:0000256" key="2">
    <source>
        <dbReference type="ARBA" id="ARBA00008778"/>
    </source>
</evidence>
<dbReference type="GO" id="GO:0000932">
    <property type="term" value="C:P-body"/>
    <property type="evidence" value="ECO:0007669"/>
    <property type="project" value="TreeGrafter"/>
</dbReference>
<reference evidence="6 7" key="1">
    <citation type="submission" date="2021-02" db="EMBL/GenBank/DDBJ databases">
        <title>Genome assembly of Pseudopithomyces chartarum.</title>
        <authorList>
            <person name="Jauregui R."/>
            <person name="Singh J."/>
            <person name="Voisey C."/>
        </authorList>
    </citation>
    <scope>NUCLEOTIDE SEQUENCE [LARGE SCALE GENOMIC DNA]</scope>
    <source>
        <strain evidence="6 7">AGR01</strain>
    </source>
</reference>
<dbReference type="GO" id="GO:0008047">
    <property type="term" value="F:enzyme activator activity"/>
    <property type="evidence" value="ECO:0007669"/>
    <property type="project" value="InterPro"/>
</dbReference>
<evidence type="ECO:0000256" key="1">
    <source>
        <dbReference type="ARBA" id="ARBA00004496"/>
    </source>
</evidence>
<accession>A0AAN6RFX8</accession>
<dbReference type="InterPro" id="IPR011993">
    <property type="entry name" value="PH-like_dom_sf"/>
</dbReference>